<dbReference type="InterPro" id="IPR004839">
    <property type="entry name" value="Aminotransferase_I/II_large"/>
</dbReference>
<comment type="similarity">
    <text evidence="1">In the C-terminal section; belongs to the class-I pyridoxal-phosphate-dependent aminotransferase family.</text>
</comment>
<keyword evidence="3" id="KW-0805">Transcription regulation</keyword>
<dbReference type="PANTHER" id="PTHR46577">
    <property type="entry name" value="HTH-TYPE TRANSCRIPTIONAL REGULATORY PROTEIN GABR"/>
    <property type="match status" value="1"/>
</dbReference>
<dbReference type="Proteomes" id="UP000002429">
    <property type="component" value="Chromosome"/>
</dbReference>
<dbReference type="AlphaFoldDB" id="Q1LMY4"/>
<evidence type="ECO:0000256" key="4">
    <source>
        <dbReference type="ARBA" id="ARBA00023125"/>
    </source>
</evidence>
<evidence type="ECO:0000256" key="1">
    <source>
        <dbReference type="ARBA" id="ARBA00005384"/>
    </source>
</evidence>
<dbReference type="EMBL" id="CP000352">
    <property type="protein sequence ID" value="ABF08492.1"/>
    <property type="molecule type" value="Genomic_DNA"/>
</dbReference>
<feature type="domain" description="HTH gntR-type" evidence="6">
    <location>
        <begin position="65"/>
        <end position="133"/>
    </location>
</feature>
<dbReference type="PRINTS" id="PR00035">
    <property type="entry name" value="HTHGNTR"/>
</dbReference>
<dbReference type="eggNOG" id="COG1167">
    <property type="taxonomic scope" value="Bacteria"/>
</dbReference>
<dbReference type="STRING" id="266264.Rmet_1609"/>
<keyword evidence="4" id="KW-0238">DNA-binding</keyword>
<keyword evidence="5" id="KW-0804">Transcription</keyword>
<name>Q1LMY4_CUPMC</name>
<dbReference type="Pfam" id="PF00392">
    <property type="entry name" value="GntR"/>
    <property type="match status" value="1"/>
</dbReference>
<dbReference type="PROSITE" id="PS50949">
    <property type="entry name" value="HTH_GNTR"/>
    <property type="match status" value="1"/>
</dbReference>
<dbReference type="SMART" id="SM00345">
    <property type="entry name" value="HTH_GNTR"/>
    <property type="match status" value="1"/>
</dbReference>
<dbReference type="HOGENOM" id="CLU_017584_0_1_4"/>
<dbReference type="SUPFAM" id="SSF53383">
    <property type="entry name" value="PLP-dependent transferases"/>
    <property type="match status" value="1"/>
</dbReference>
<evidence type="ECO:0000256" key="2">
    <source>
        <dbReference type="ARBA" id="ARBA00022898"/>
    </source>
</evidence>
<keyword evidence="2" id="KW-0663">Pyridoxal phosphate</keyword>
<dbReference type="Pfam" id="PF00155">
    <property type="entry name" value="Aminotran_1_2"/>
    <property type="match status" value="1"/>
</dbReference>
<gene>
    <name evidence="7" type="ordered locus">Rmet_1609</name>
</gene>
<keyword evidence="8" id="KW-1185">Reference proteome</keyword>
<dbReference type="Gene3D" id="1.10.10.10">
    <property type="entry name" value="Winged helix-like DNA-binding domain superfamily/Winged helix DNA-binding domain"/>
    <property type="match status" value="1"/>
</dbReference>
<dbReference type="KEGG" id="rme:Rmet_1609"/>
<reference evidence="8" key="1">
    <citation type="journal article" date="2010" name="PLoS ONE">
        <title>The complete genome sequence of Cupriavidus metallidurans strain CH34, a master survivalist in harsh and anthropogenic environments.</title>
        <authorList>
            <person name="Janssen P.J."/>
            <person name="Van Houdt R."/>
            <person name="Moors H."/>
            <person name="Monsieurs P."/>
            <person name="Morin N."/>
            <person name="Michaux A."/>
            <person name="Benotmane M.A."/>
            <person name="Leys N."/>
            <person name="Vallaeys T."/>
            <person name="Lapidus A."/>
            <person name="Monchy S."/>
            <person name="Medigue C."/>
            <person name="Taghavi S."/>
            <person name="McCorkle S."/>
            <person name="Dunn J."/>
            <person name="van der Lelie D."/>
            <person name="Mergeay M."/>
        </authorList>
    </citation>
    <scope>NUCLEOTIDE SEQUENCE [LARGE SCALE GENOMIC DNA]</scope>
    <source>
        <strain evidence="8">ATCC 43123 / DSM 2839 / NBRC 102507 / CH34</strain>
    </source>
</reference>
<dbReference type="SUPFAM" id="SSF46785">
    <property type="entry name" value="Winged helix' DNA-binding domain"/>
    <property type="match status" value="1"/>
</dbReference>
<protein>
    <submittedName>
        <fullName evidence="7">Transcriptional regulator, GntR family</fullName>
    </submittedName>
</protein>
<dbReference type="InterPro" id="IPR036388">
    <property type="entry name" value="WH-like_DNA-bd_sf"/>
</dbReference>
<dbReference type="GO" id="GO:0030170">
    <property type="term" value="F:pyridoxal phosphate binding"/>
    <property type="evidence" value="ECO:0007669"/>
    <property type="project" value="InterPro"/>
</dbReference>
<evidence type="ECO:0000313" key="7">
    <source>
        <dbReference type="EMBL" id="ABF08492.1"/>
    </source>
</evidence>
<dbReference type="InterPro" id="IPR000524">
    <property type="entry name" value="Tscrpt_reg_HTH_GntR"/>
</dbReference>
<dbReference type="InterPro" id="IPR051446">
    <property type="entry name" value="HTH_trans_reg/aminotransferase"/>
</dbReference>
<evidence type="ECO:0000313" key="8">
    <source>
        <dbReference type="Proteomes" id="UP000002429"/>
    </source>
</evidence>
<dbReference type="GO" id="GO:0003677">
    <property type="term" value="F:DNA binding"/>
    <property type="evidence" value="ECO:0007669"/>
    <property type="project" value="UniProtKB-KW"/>
</dbReference>
<evidence type="ECO:0000256" key="5">
    <source>
        <dbReference type="ARBA" id="ARBA00023163"/>
    </source>
</evidence>
<accession>Q1LMY4</accession>
<sequence length="569" mass="62708">MGAPRWGHRKKTASARMENYPMVGTIGRSISCFLPGATLKETILSDLLLQRLERPAGAVTGKSGEHMNRQLYAIIRQEILAGAVPAGSKLPASRLLAKEIGVSRNTVLYAYEQLLAEGYVTASTGSGTFVSHTVPDHRALHNGSAANGTITVPAVQQHPNRFALSRRGQHLVSHASASDRQWGAFVAGVPDVSLFPHAVWARLLNKHWRNPSPQLLTYAHHGGYLPLKKLLAEHLRLVRSVRCEPDQIILTTGIHQAVDLTTRLLADPGDKAWMEDPGYWGTRSLLASAGVEPIPVPVDDEGIAPSPATLQNPPRFIFVTPSHQYPLGMMMSLSRRRMLLEYARQRGAWIIEDDYDSEFRFEGRPVASLQGLDDNDRVIYMGTFSKTLFPGIRMGFMVLPKPLAPHFATGLSELYREGQLVQQAVLADFIEEGHYATHIRRMRQRYAQRQALLREAIANRFGADWPTSTHEAGLHMVMHLPRGADDLGISMAARTQGLSARPLSRYYSEGAATQQGLLLGYACVPEAEIGPAFRKLAEVIEPALEHLARTQEPPKPIAARINAEAWSGA</sequence>
<dbReference type="CDD" id="cd07377">
    <property type="entry name" value="WHTH_GntR"/>
    <property type="match status" value="1"/>
</dbReference>
<dbReference type="CDD" id="cd00609">
    <property type="entry name" value="AAT_like"/>
    <property type="match status" value="1"/>
</dbReference>
<dbReference type="InterPro" id="IPR015424">
    <property type="entry name" value="PyrdxlP-dep_Trfase"/>
</dbReference>
<dbReference type="InterPro" id="IPR036390">
    <property type="entry name" value="WH_DNA-bd_sf"/>
</dbReference>
<dbReference type="PANTHER" id="PTHR46577:SF1">
    <property type="entry name" value="HTH-TYPE TRANSCRIPTIONAL REGULATORY PROTEIN GABR"/>
    <property type="match status" value="1"/>
</dbReference>
<proteinExistence type="inferred from homology"/>
<organism evidence="7 8">
    <name type="scientific">Cupriavidus metallidurans (strain ATCC 43123 / DSM 2839 / NBRC 102507 / CH34)</name>
    <name type="common">Ralstonia metallidurans</name>
    <dbReference type="NCBI Taxonomy" id="266264"/>
    <lineage>
        <taxon>Bacteria</taxon>
        <taxon>Pseudomonadati</taxon>
        <taxon>Pseudomonadota</taxon>
        <taxon>Betaproteobacteria</taxon>
        <taxon>Burkholderiales</taxon>
        <taxon>Burkholderiaceae</taxon>
        <taxon>Cupriavidus</taxon>
    </lineage>
</organism>
<dbReference type="Gene3D" id="3.40.640.10">
    <property type="entry name" value="Type I PLP-dependent aspartate aminotransferase-like (Major domain)"/>
    <property type="match status" value="1"/>
</dbReference>
<evidence type="ECO:0000256" key="3">
    <source>
        <dbReference type="ARBA" id="ARBA00023015"/>
    </source>
</evidence>
<dbReference type="GO" id="GO:0003700">
    <property type="term" value="F:DNA-binding transcription factor activity"/>
    <property type="evidence" value="ECO:0007669"/>
    <property type="project" value="InterPro"/>
</dbReference>
<dbReference type="InterPro" id="IPR015421">
    <property type="entry name" value="PyrdxlP-dep_Trfase_major"/>
</dbReference>
<evidence type="ECO:0000259" key="6">
    <source>
        <dbReference type="PROSITE" id="PS50949"/>
    </source>
</evidence>